<dbReference type="AlphaFoldDB" id="A0A3B6GKS7"/>
<dbReference type="Gramene" id="TraesCS3D03G0027000.1">
    <property type="protein sequence ID" value="TraesCS3D03G0027000.1.CDS"/>
    <property type="gene ID" value="TraesCS3D03G0027000"/>
</dbReference>
<reference evidence="1" key="1">
    <citation type="submission" date="2018-08" db="EMBL/GenBank/DDBJ databases">
        <authorList>
            <person name="Rossello M."/>
        </authorList>
    </citation>
    <scope>NUCLEOTIDE SEQUENCE [LARGE SCALE GENOMIC DNA]</scope>
    <source>
        <strain evidence="1">cv. Chinese Spring</strain>
    </source>
</reference>
<dbReference type="Proteomes" id="UP000019116">
    <property type="component" value="Chromosome 3D"/>
</dbReference>
<sequence length="120" mass="13413">MHTISPIFQYLYHLAHVYTKLFCANCMQRRLHATPNQWQKFVPVVQLLARMPRGSESCPLKASRAARSVSLPLLLLGPGEEDVGTVDSRVIKKRMGMDMDGNPSEAMYGAEMQVHALALS</sequence>
<proteinExistence type="predicted"/>
<evidence type="ECO:0000313" key="1">
    <source>
        <dbReference type="EnsemblPlants" id="TraesCS3D02G014400.1"/>
    </source>
</evidence>
<keyword evidence="2" id="KW-1185">Reference proteome</keyword>
<organism evidence="1">
    <name type="scientific">Triticum aestivum</name>
    <name type="common">Wheat</name>
    <dbReference type="NCBI Taxonomy" id="4565"/>
    <lineage>
        <taxon>Eukaryota</taxon>
        <taxon>Viridiplantae</taxon>
        <taxon>Streptophyta</taxon>
        <taxon>Embryophyta</taxon>
        <taxon>Tracheophyta</taxon>
        <taxon>Spermatophyta</taxon>
        <taxon>Magnoliopsida</taxon>
        <taxon>Liliopsida</taxon>
        <taxon>Poales</taxon>
        <taxon>Poaceae</taxon>
        <taxon>BOP clade</taxon>
        <taxon>Pooideae</taxon>
        <taxon>Triticodae</taxon>
        <taxon>Triticeae</taxon>
        <taxon>Triticinae</taxon>
        <taxon>Triticum</taxon>
    </lineage>
</organism>
<dbReference type="Gramene" id="TraesRN3D0100030000.1">
    <property type="protein sequence ID" value="TraesRN3D0100030000.1"/>
    <property type="gene ID" value="TraesRN3D0100030000"/>
</dbReference>
<name>A0A3B6GKS7_WHEAT</name>
<dbReference type="Gramene" id="TraesCS3D02G014400.1">
    <property type="protein sequence ID" value="TraesCS3D02G014400.1"/>
    <property type="gene ID" value="TraesCS3D02G014400"/>
</dbReference>
<reference evidence="1" key="2">
    <citation type="submission" date="2018-10" db="UniProtKB">
        <authorList>
            <consortium name="EnsemblPlants"/>
        </authorList>
    </citation>
    <scope>IDENTIFICATION</scope>
</reference>
<dbReference type="OrthoDB" id="10623160at2759"/>
<dbReference type="EnsemblPlants" id="TraesCS3D02G014400.1">
    <property type="protein sequence ID" value="TraesCS3D02G014400.1"/>
    <property type="gene ID" value="TraesCS3D02G014400"/>
</dbReference>
<evidence type="ECO:0000313" key="2">
    <source>
        <dbReference type="Proteomes" id="UP000019116"/>
    </source>
</evidence>
<protein>
    <submittedName>
        <fullName evidence="1">Uncharacterized protein</fullName>
    </submittedName>
</protein>
<accession>A0A3B6GKS7</accession>